<dbReference type="InterPro" id="IPR002376">
    <property type="entry name" value="Formyl_transf_N"/>
</dbReference>
<accession>A0A0G0HGR5</accession>
<evidence type="ECO:0000256" key="1">
    <source>
        <dbReference type="ARBA" id="ARBA00010699"/>
    </source>
</evidence>
<feature type="domain" description="Formyl transferase N-terminal" evidence="6">
    <location>
        <begin position="1"/>
        <end position="177"/>
    </location>
</feature>
<dbReference type="STRING" id="1618545.US53_C0011G0005"/>
<dbReference type="InterPro" id="IPR011034">
    <property type="entry name" value="Formyl_transferase-like_C_sf"/>
</dbReference>
<feature type="binding site" evidence="5">
    <location>
        <begin position="110"/>
        <end position="113"/>
    </location>
    <ligand>
        <name>(6S)-5,6,7,8-tetrahydrofolate</name>
        <dbReference type="ChEBI" id="CHEBI:57453"/>
    </ligand>
</feature>
<dbReference type="EC" id="2.1.2.9" evidence="2 5"/>
<comment type="caution">
    <text evidence="8">The sequence shown here is derived from an EMBL/GenBank/DDBJ whole genome shotgun (WGS) entry which is preliminary data.</text>
</comment>
<proteinExistence type="inferred from homology"/>
<comment type="similarity">
    <text evidence="1 5">Belongs to the Fmt family.</text>
</comment>
<feature type="domain" description="Formyl transferase C-terminal" evidence="7">
    <location>
        <begin position="243"/>
        <end position="328"/>
    </location>
</feature>
<dbReference type="GO" id="GO:0004479">
    <property type="term" value="F:methionyl-tRNA formyltransferase activity"/>
    <property type="evidence" value="ECO:0007669"/>
    <property type="project" value="UniProtKB-UniRule"/>
</dbReference>
<dbReference type="GO" id="GO:0005829">
    <property type="term" value="C:cytosol"/>
    <property type="evidence" value="ECO:0007669"/>
    <property type="project" value="TreeGrafter"/>
</dbReference>
<evidence type="ECO:0000256" key="3">
    <source>
        <dbReference type="ARBA" id="ARBA00022679"/>
    </source>
</evidence>
<evidence type="ECO:0000313" key="9">
    <source>
        <dbReference type="Proteomes" id="UP000034591"/>
    </source>
</evidence>
<dbReference type="InterPro" id="IPR041711">
    <property type="entry name" value="Met-tRNA-FMT_N"/>
</dbReference>
<dbReference type="InterPro" id="IPR005794">
    <property type="entry name" value="Fmt"/>
</dbReference>
<comment type="function">
    <text evidence="5">Attaches a formyl group to the free amino group of methionyl-tRNA(fMet). The formyl group appears to play a dual role in the initiator identity of N-formylmethionyl-tRNA by promoting its recognition by IF2 and preventing the misappropriation of this tRNA by the elongation apparatus.</text>
</comment>
<dbReference type="PANTHER" id="PTHR11138:SF5">
    <property type="entry name" value="METHIONYL-TRNA FORMYLTRANSFERASE, MITOCHONDRIAL"/>
    <property type="match status" value="1"/>
</dbReference>
<dbReference type="SUPFAM" id="SSF50486">
    <property type="entry name" value="FMT C-terminal domain-like"/>
    <property type="match status" value="1"/>
</dbReference>
<dbReference type="InterPro" id="IPR044135">
    <property type="entry name" value="Met-tRNA-FMT_C"/>
</dbReference>
<dbReference type="Gene3D" id="3.40.50.12230">
    <property type="match status" value="1"/>
</dbReference>
<comment type="catalytic activity">
    <reaction evidence="5">
        <text>L-methionyl-tRNA(fMet) + (6R)-10-formyltetrahydrofolate = N-formyl-L-methionyl-tRNA(fMet) + (6S)-5,6,7,8-tetrahydrofolate + H(+)</text>
        <dbReference type="Rhea" id="RHEA:24380"/>
        <dbReference type="Rhea" id="RHEA-COMP:9952"/>
        <dbReference type="Rhea" id="RHEA-COMP:9953"/>
        <dbReference type="ChEBI" id="CHEBI:15378"/>
        <dbReference type="ChEBI" id="CHEBI:57453"/>
        <dbReference type="ChEBI" id="CHEBI:78530"/>
        <dbReference type="ChEBI" id="CHEBI:78844"/>
        <dbReference type="ChEBI" id="CHEBI:195366"/>
        <dbReference type="EC" id="2.1.2.9"/>
    </reaction>
</comment>
<dbReference type="InterPro" id="IPR005793">
    <property type="entry name" value="Formyl_trans_C"/>
</dbReference>
<gene>
    <name evidence="5" type="primary">fmt</name>
    <name evidence="8" type="ORF">US53_C0011G0005</name>
</gene>
<dbReference type="Pfam" id="PF02911">
    <property type="entry name" value="Formyl_trans_C"/>
    <property type="match status" value="1"/>
</dbReference>
<dbReference type="Proteomes" id="UP000034591">
    <property type="component" value="Unassembled WGS sequence"/>
</dbReference>
<evidence type="ECO:0000256" key="2">
    <source>
        <dbReference type="ARBA" id="ARBA00012261"/>
    </source>
</evidence>
<evidence type="ECO:0000313" key="8">
    <source>
        <dbReference type="EMBL" id="KKQ37720.1"/>
    </source>
</evidence>
<evidence type="ECO:0000256" key="5">
    <source>
        <dbReference type="HAMAP-Rule" id="MF_00182"/>
    </source>
</evidence>
<name>A0A0G0HGR5_9BACT</name>
<dbReference type="PATRIC" id="fig|1618545.3.peg.179"/>
<dbReference type="CDD" id="cd08704">
    <property type="entry name" value="Met_tRNA_FMT_C"/>
    <property type="match status" value="1"/>
</dbReference>
<organism evidence="8 9">
    <name type="scientific">Candidatus Woesebacteria bacterium GW2011_GWA1_37_7</name>
    <dbReference type="NCBI Taxonomy" id="1618545"/>
    <lineage>
        <taxon>Bacteria</taxon>
        <taxon>Candidatus Woeseibacteriota</taxon>
    </lineage>
</organism>
<dbReference type="SUPFAM" id="SSF53328">
    <property type="entry name" value="Formyltransferase"/>
    <property type="match status" value="1"/>
</dbReference>
<sequence>MRIIFFGTPEYVLPILEMLHKAFRDKIGKSSGIAAVVTQEPKIAGRDKFLAYSPVDTWAHKHKTPKFHNPSELVEKEISADIGVLASYGKIIPKKVLNHFPFGIINIHPSLLPKFRGASPVQASLISGENQTGVTFIKLDEELDHGPIISQFKEEIQMADTTESLRNRLFERSAEVLKTLLPAYLQGKIKPTPQDDKEASFTRQLKKEDGFIDPKAIKAAMQGKNSKKKWKIPFIKNYSLVPSAYSLERFIRAMQPWPGAWTTIRIKNNELRIKILKAHIDTKDAIRKTQYERSNNTSPVSRIPYLVMDEVQLEGKNSVTWKQLMEGYPEARLV</sequence>
<protein>
    <recommendedName>
        <fullName evidence="2 5">Methionyl-tRNA formyltransferase</fullName>
        <ecNumber evidence="2 5">2.1.2.9</ecNumber>
    </recommendedName>
</protein>
<evidence type="ECO:0000259" key="7">
    <source>
        <dbReference type="Pfam" id="PF02911"/>
    </source>
</evidence>
<dbReference type="HAMAP" id="MF_00182">
    <property type="entry name" value="Formyl_trans"/>
    <property type="match status" value="1"/>
</dbReference>
<dbReference type="CDD" id="cd08646">
    <property type="entry name" value="FMT_core_Met-tRNA-FMT_N"/>
    <property type="match status" value="1"/>
</dbReference>
<dbReference type="Pfam" id="PF00551">
    <property type="entry name" value="Formyl_trans_N"/>
    <property type="match status" value="1"/>
</dbReference>
<dbReference type="InterPro" id="IPR036477">
    <property type="entry name" value="Formyl_transf_N_sf"/>
</dbReference>
<keyword evidence="4 5" id="KW-0648">Protein biosynthesis</keyword>
<evidence type="ECO:0000259" key="6">
    <source>
        <dbReference type="Pfam" id="PF00551"/>
    </source>
</evidence>
<evidence type="ECO:0000256" key="4">
    <source>
        <dbReference type="ARBA" id="ARBA00022917"/>
    </source>
</evidence>
<dbReference type="AlphaFoldDB" id="A0A0G0HGR5"/>
<dbReference type="EMBL" id="LBTI01000011">
    <property type="protein sequence ID" value="KKQ37720.1"/>
    <property type="molecule type" value="Genomic_DNA"/>
</dbReference>
<reference evidence="8 9" key="1">
    <citation type="journal article" date="2015" name="Nature">
        <title>rRNA introns, odd ribosomes, and small enigmatic genomes across a large radiation of phyla.</title>
        <authorList>
            <person name="Brown C.T."/>
            <person name="Hug L.A."/>
            <person name="Thomas B.C."/>
            <person name="Sharon I."/>
            <person name="Castelle C.J."/>
            <person name="Singh A."/>
            <person name="Wilkins M.J."/>
            <person name="Williams K.H."/>
            <person name="Banfield J.F."/>
        </authorList>
    </citation>
    <scope>NUCLEOTIDE SEQUENCE [LARGE SCALE GENOMIC DNA]</scope>
</reference>
<keyword evidence="3 5" id="KW-0808">Transferase</keyword>
<dbReference type="PANTHER" id="PTHR11138">
    <property type="entry name" value="METHIONYL-TRNA FORMYLTRANSFERASE"/>
    <property type="match status" value="1"/>
</dbReference>